<gene>
    <name evidence="1" type="ORF">US96_C0054G0009</name>
</gene>
<dbReference type="EMBL" id="LBUZ01000054">
    <property type="protein sequence ID" value="KKQ73747.1"/>
    <property type="molecule type" value="Genomic_DNA"/>
</dbReference>
<name>A0A0G0K4N0_9BACT</name>
<reference evidence="1 2" key="1">
    <citation type="journal article" date="2015" name="Nature">
        <title>rRNA introns, odd ribosomes, and small enigmatic genomes across a large radiation of phyla.</title>
        <authorList>
            <person name="Brown C.T."/>
            <person name="Hug L.A."/>
            <person name="Thomas B.C."/>
            <person name="Sharon I."/>
            <person name="Castelle C.J."/>
            <person name="Singh A."/>
            <person name="Wilkins M.J."/>
            <person name="Williams K.H."/>
            <person name="Banfield J.F."/>
        </authorList>
    </citation>
    <scope>NUCLEOTIDE SEQUENCE [LARGE SCALE GENOMIC DNA]</scope>
</reference>
<evidence type="ECO:0000313" key="2">
    <source>
        <dbReference type="Proteomes" id="UP000034181"/>
    </source>
</evidence>
<sequence length="489" mass="56365">MSVDKENPNFDLNLERAKQIVGAKVAEIEESASSAPSSELLSNKWSHAKGHTELPIYTYLQTLFEAGFTEANVKSLIDLTADLGIDVSDPHTSSSELSVIAGILSEDLVGVDMTLLRSKMDRVKLKHTDILEGLLQIPPDIVYTNDERVQYHELAKIKDWQREFIFSKRHYQTISRQLLKQNNQALEAITRGHLTRFWTENGIAPDSRATIYFRDHKTYAGDIDFYYWGPESERCTLELSRYLMSLGYKVDHRSNILVDDLMKSGEKIENGYLSAYLRMYFYMGKAIEVNRDRFEEHYSRDVLPVTNPDLSWRTSHKSLVLASEIVGSIYGRDVPEYPGLKDYPFRLLSVTLMGLATKYDVPFTLNYEGLLNNLRGQLSEDDLRVLGDAFYYINHARNIYQLVTERRWEMITPEIKQEIDKILLEQSGRRIEDEMSLLTGKIRVISTTHFGEPENGDILDLNESKERATPFLTQTYRKVVERYKAIAKL</sequence>
<protein>
    <submittedName>
        <fullName evidence="1">Uncharacterized protein</fullName>
    </submittedName>
</protein>
<organism evidence="1 2">
    <name type="scientific">Candidatus Woesebacteria bacterium GW2011_GWB1_38_5b</name>
    <dbReference type="NCBI Taxonomy" id="1618569"/>
    <lineage>
        <taxon>Bacteria</taxon>
        <taxon>Candidatus Woeseibacteriota</taxon>
    </lineage>
</organism>
<evidence type="ECO:0000313" key="1">
    <source>
        <dbReference type="EMBL" id="KKQ73747.1"/>
    </source>
</evidence>
<proteinExistence type="predicted"/>
<comment type="caution">
    <text evidence="1">The sequence shown here is derived from an EMBL/GenBank/DDBJ whole genome shotgun (WGS) entry which is preliminary data.</text>
</comment>
<dbReference type="Proteomes" id="UP000034181">
    <property type="component" value="Unassembled WGS sequence"/>
</dbReference>
<accession>A0A0G0K4N0</accession>
<dbReference type="AlphaFoldDB" id="A0A0G0K4N0"/>